<gene>
    <name evidence="5" type="ORF">NX722_05675</name>
</gene>
<keyword evidence="2 5" id="KW-0645">Protease</keyword>
<dbReference type="EMBL" id="JAPFCC010000001">
    <property type="protein sequence ID" value="MCW7552142.1"/>
    <property type="molecule type" value="Genomic_DNA"/>
</dbReference>
<accession>A0ABT3MRY7</accession>
<evidence type="ECO:0000259" key="4">
    <source>
        <dbReference type="Pfam" id="PF04586"/>
    </source>
</evidence>
<comment type="caution">
    <text evidence="5">The sequence shown here is derived from an EMBL/GenBank/DDBJ whole genome shotgun (WGS) entry which is preliminary data.</text>
</comment>
<keyword evidence="6" id="KW-1185">Reference proteome</keyword>
<dbReference type="NCBIfam" id="TIGR01543">
    <property type="entry name" value="proheadase_HK97"/>
    <property type="match status" value="1"/>
</dbReference>
<keyword evidence="1" id="KW-1188">Viral release from host cell</keyword>
<evidence type="ECO:0000313" key="6">
    <source>
        <dbReference type="Proteomes" id="UP001209854"/>
    </source>
</evidence>
<protein>
    <submittedName>
        <fullName evidence="5">HK97 family phage prohead protease</fullName>
    </submittedName>
</protein>
<feature type="domain" description="Prohead serine protease" evidence="4">
    <location>
        <begin position="12"/>
        <end position="166"/>
    </location>
</feature>
<dbReference type="GO" id="GO:0008233">
    <property type="term" value="F:peptidase activity"/>
    <property type="evidence" value="ECO:0007669"/>
    <property type="project" value="UniProtKB-KW"/>
</dbReference>
<dbReference type="RefSeq" id="WP_262567120.1">
    <property type="nucleotide sequence ID" value="NZ_JAPFCC010000001.1"/>
</dbReference>
<evidence type="ECO:0000256" key="3">
    <source>
        <dbReference type="ARBA" id="ARBA00022801"/>
    </source>
</evidence>
<evidence type="ECO:0000256" key="2">
    <source>
        <dbReference type="ARBA" id="ARBA00022670"/>
    </source>
</evidence>
<proteinExistence type="predicted"/>
<keyword evidence="3" id="KW-0378">Hydrolase</keyword>
<dbReference type="Pfam" id="PF04586">
    <property type="entry name" value="Peptidase_S78"/>
    <property type="match status" value="1"/>
</dbReference>
<reference evidence="5 6" key="1">
    <citation type="submission" date="2022-10" db="EMBL/GenBank/DDBJ databases">
        <title>High-quality genome sequences of two octocoral-associated bacteria, Endozoicomonas euniceicola EF212 and Endozoicomonas gorgoniicola PS125.</title>
        <authorList>
            <person name="Chiou Y.-J."/>
            <person name="Chen Y.-H."/>
        </authorList>
    </citation>
    <scope>NUCLEOTIDE SEQUENCE [LARGE SCALE GENOMIC DNA]</scope>
    <source>
        <strain evidence="5 6">PS125</strain>
    </source>
</reference>
<dbReference type="Proteomes" id="UP001209854">
    <property type="component" value="Unassembled WGS sequence"/>
</dbReference>
<dbReference type="InterPro" id="IPR054613">
    <property type="entry name" value="Peptidase_S78_dom"/>
</dbReference>
<evidence type="ECO:0000256" key="1">
    <source>
        <dbReference type="ARBA" id="ARBA00022612"/>
    </source>
</evidence>
<organism evidence="5 6">
    <name type="scientific">Endozoicomonas gorgoniicola</name>
    <dbReference type="NCBI Taxonomy" id="1234144"/>
    <lineage>
        <taxon>Bacteria</taxon>
        <taxon>Pseudomonadati</taxon>
        <taxon>Pseudomonadota</taxon>
        <taxon>Gammaproteobacteria</taxon>
        <taxon>Oceanospirillales</taxon>
        <taxon>Endozoicomonadaceae</taxon>
        <taxon>Endozoicomonas</taxon>
    </lineage>
</organism>
<dbReference type="InterPro" id="IPR006433">
    <property type="entry name" value="Prohead_protease"/>
</dbReference>
<name>A0ABT3MRY7_9GAMM</name>
<sequence>MKENRESRLGTIELRDDDGEQRISGYAAMFNSLSENLGGFREQIAPGAFDQVMQDDVRALFNHEPHLILGRTTADTLQLSLDDTGLRYRIDPPDTQYARDLIKSIERGDVTQSSFAFWVEDDSWDEDKDGRVIRTVKKFRRLYDISPVTYPAYPDTSVAARSCQQYRNTLTRQTLERDKFRLYLIQHA</sequence>
<evidence type="ECO:0000313" key="5">
    <source>
        <dbReference type="EMBL" id="MCW7552142.1"/>
    </source>
</evidence>
<dbReference type="GO" id="GO:0006508">
    <property type="term" value="P:proteolysis"/>
    <property type="evidence" value="ECO:0007669"/>
    <property type="project" value="UniProtKB-KW"/>
</dbReference>